<name>A0ABP9FHN3_9ACTN</name>
<keyword evidence="1" id="KW-0479">Metal-binding</keyword>
<dbReference type="InterPro" id="IPR038638">
    <property type="entry name" value="RbpA_sf"/>
</dbReference>
<accession>A0ABP9FHN3</accession>
<reference evidence="3" key="1">
    <citation type="journal article" date="2019" name="Int. J. Syst. Evol. Microbiol.">
        <title>The Global Catalogue of Microorganisms (GCM) 10K type strain sequencing project: providing services to taxonomists for standard genome sequencing and annotation.</title>
        <authorList>
            <consortium name="The Broad Institute Genomics Platform"/>
            <consortium name="The Broad Institute Genome Sequencing Center for Infectious Disease"/>
            <person name="Wu L."/>
            <person name="Ma J."/>
        </authorList>
    </citation>
    <scope>NUCLEOTIDE SEQUENCE [LARGE SCALE GENOMIC DNA]</scope>
    <source>
        <strain evidence="3">JCM 19125</strain>
    </source>
</reference>
<dbReference type="Proteomes" id="UP001501521">
    <property type="component" value="Unassembled WGS sequence"/>
</dbReference>
<dbReference type="InterPro" id="IPR025182">
    <property type="entry name" value="RNApol-bd_RbpA"/>
</dbReference>
<comment type="subunit">
    <text evidence="1">Forms a complex with the RNAP catalytic core and with free principal sigma factors.</text>
</comment>
<feature type="binding site" evidence="1">
    <location>
        <position position="59"/>
    </location>
    <ligand>
        <name>Zn(2+)</name>
        <dbReference type="ChEBI" id="CHEBI:29105"/>
    </ligand>
</feature>
<feature type="binding site" evidence="1">
    <location>
        <position position="34"/>
    </location>
    <ligand>
        <name>Zn(2+)</name>
        <dbReference type="ChEBI" id="CHEBI:29105"/>
    </ligand>
</feature>
<evidence type="ECO:0000313" key="2">
    <source>
        <dbReference type="EMBL" id="GAA4902178.1"/>
    </source>
</evidence>
<feature type="binding site" evidence="1">
    <location>
        <position position="38"/>
    </location>
    <ligand>
        <name>Zn(2+)</name>
        <dbReference type="ChEBI" id="CHEBI:29105"/>
    </ligand>
</feature>
<organism evidence="2 3">
    <name type="scientific">Tessaracoccus lubricantis</name>
    <dbReference type="NCBI Taxonomy" id="545543"/>
    <lineage>
        <taxon>Bacteria</taxon>
        <taxon>Bacillati</taxon>
        <taxon>Actinomycetota</taxon>
        <taxon>Actinomycetes</taxon>
        <taxon>Propionibacteriales</taxon>
        <taxon>Propionibacteriaceae</taxon>
        <taxon>Tessaracoccus</taxon>
    </lineage>
</organism>
<dbReference type="Pfam" id="PF13397">
    <property type="entry name" value="RbpA"/>
    <property type="match status" value="1"/>
</dbReference>
<proteinExistence type="inferred from homology"/>
<comment type="function">
    <text evidence="1">Binds to RNA polymerase (RNAP), stimulating transcription from principal, but not alternative sigma factor promoters.</text>
</comment>
<dbReference type="HAMAP" id="MF_01483">
    <property type="entry name" value="RbpA"/>
    <property type="match status" value="1"/>
</dbReference>
<sequence length="113" mass="13037">MADRALRGVGLGSKTFEDEQGIEFAERQNLAFDCPKGHHFEVTFAAEAELPTEWECKQCGLMAVRSDGVVGEEKVEKPVRTHWDMLRERRSIPELEDILEEQLTKLRESDRLY</sequence>
<gene>
    <name evidence="1" type="primary">rbpA</name>
    <name evidence="2" type="ORF">GCM10025789_21070</name>
</gene>
<feature type="binding site" evidence="1">
    <location>
        <position position="56"/>
    </location>
    <ligand>
        <name>Zn(2+)</name>
        <dbReference type="ChEBI" id="CHEBI:29105"/>
    </ligand>
</feature>
<keyword evidence="1" id="KW-0805">Transcription regulation</keyword>
<keyword evidence="3" id="KW-1185">Reference proteome</keyword>
<dbReference type="EMBL" id="BAABLV010000035">
    <property type="protein sequence ID" value="GAA4902178.1"/>
    <property type="molecule type" value="Genomic_DNA"/>
</dbReference>
<keyword evidence="1" id="KW-0804">Transcription</keyword>
<comment type="cofactor">
    <cofactor evidence="1">
        <name>Zn(2+)</name>
        <dbReference type="ChEBI" id="CHEBI:29105"/>
    </cofactor>
    <text evidence="1">Bind 1 Zn(2+) per subunit.</text>
</comment>
<evidence type="ECO:0000313" key="3">
    <source>
        <dbReference type="Proteomes" id="UP001501521"/>
    </source>
</evidence>
<protein>
    <recommendedName>
        <fullName evidence="1">RNA polymerase-binding protein RbpA</fullName>
    </recommendedName>
</protein>
<dbReference type="Gene3D" id="2.20.28.270">
    <property type="entry name" value="RNA polymerase-binding protein A"/>
    <property type="match status" value="1"/>
</dbReference>
<comment type="similarity">
    <text evidence="1">Belongs to the RNA polymerase-binding protein RbpA family.</text>
</comment>
<keyword evidence="1" id="KW-0862">Zinc</keyword>
<evidence type="ECO:0000256" key="1">
    <source>
        <dbReference type="HAMAP-Rule" id="MF_01483"/>
    </source>
</evidence>
<comment type="caution">
    <text evidence="2">The sequence shown here is derived from an EMBL/GenBank/DDBJ whole genome shotgun (WGS) entry which is preliminary data.</text>
</comment>
<dbReference type="RefSeq" id="WP_345582615.1">
    <property type="nucleotide sequence ID" value="NZ_BAABLV010000035.1"/>
</dbReference>